<dbReference type="PANTHER" id="PTHR12059:SF5">
    <property type="entry name" value="LARGE RIBOSOMAL SUBUNIT PROTEIN UL23M"/>
    <property type="match status" value="1"/>
</dbReference>
<proteinExistence type="inferred from homology"/>
<feature type="compositionally biased region" description="Basic and acidic residues" evidence="8">
    <location>
        <begin position="127"/>
        <end position="140"/>
    </location>
</feature>
<dbReference type="GO" id="GO:0003735">
    <property type="term" value="F:structural constituent of ribosome"/>
    <property type="evidence" value="ECO:0007669"/>
    <property type="project" value="InterPro"/>
</dbReference>
<dbReference type="GO" id="GO:0032543">
    <property type="term" value="P:mitochondrial translation"/>
    <property type="evidence" value="ECO:0007669"/>
    <property type="project" value="TreeGrafter"/>
</dbReference>
<name>A0A7K7WEL5_9AVES</name>
<dbReference type="InterPro" id="IPR013025">
    <property type="entry name" value="Ribosomal_uL23-like"/>
</dbReference>
<evidence type="ECO:0000256" key="2">
    <source>
        <dbReference type="ARBA" id="ARBA00006700"/>
    </source>
</evidence>
<feature type="non-terminal residue" evidence="9">
    <location>
        <position position="1"/>
    </location>
</feature>
<dbReference type="EMBL" id="VZSV01000113">
    <property type="protein sequence ID" value="NXA51657.1"/>
    <property type="molecule type" value="Genomic_DNA"/>
</dbReference>
<dbReference type="AlphaFoldDB" id="A0A7K7WEL5"/>
<dbReference type="OrthoDB" id="275582at2759"/>
<evidence type="ECO:0000256" key="7">
    <source>
        <dbReference type="ARBA" id="ARBA00041375"/>
    </source>
</evidence>
<dbReference type="Proteomes" id="UP000531559">
    <property type="component" value="Unassembled WGS sequence"/>
</dbReference>
<keyword evidence="4" id="KW-0496">Mitochondrion</keyword>
<accession>A0A7K7WEL5</accession>
<evidence type="ECO:0000256" key="8">
    <source>
        <dbReference type="SAM" id="MobiDB-lite"/>
    </source>
</evidence>
<dbReference type="PANTHER" id="PTHR12059">
    <property type="entry name" value="RIBOSOMAL PROTEIN L23-RELATED"/>
    <property type="match status" value="1"/>
</dbReference>
<keyword evidence="3" id="KW-0689">Ribosomal protein</keyword>
<reference evidence="9 10" key="1">
    <citation type="submission" date="2019-09" db="EMBL/GenBank/DDBJ databases">
        <title>Bird 10,000 Genomes (B10K) Project - Family phase.</title>
        <authorList>
            <person name="Zhang G."/>
        </authorList>
    </citation>
    <scope>NUCLEOTIDE SEQUENCE [LARGE SCALE GENOMIC DNA]</scope>
    <source>
        <strain evidence="9">B10K-MSB-01</strain>
    </source>
</reference>
<feature type="non-terminal residue" evidence="9">
    <location>
        <position position="147"/>
    </location>
</feature>
<dbReference type="GO" id="GO:0005762">
    <property type="term" value="C:mitochondrial large ribosomal subunit"/>
    <property type="evidence" value="ECO:0007669"/>
    <property type="project" value="TreeGrafter"/>
</dbReference>
<dbReference type="SUPFAM" id="SSF54189">
    <property type="entry name" value="Ribosomal proteins S24e, L23 and L15e"/>
    <property type="match status" value="1"/>
</dbReference>
<comment type="similarity">
    <text evidence="2">Belongs to the universal ribosomal protein uL23 family.</text>
</comment>
<comment type="caution">
    <text evidence="9">The sequence shown here is derived from an EMBL/GenBank/DDBJ whole genome shotgun (WGS) entry which is preliminary data.</text>
</comment>
<evidence type="ECO:0000256" key="5">
    <source>
        <dbReference type="ARBA" id="ARBA00023274"/>
    </source>
</evidence>
<evidence type="ECO:0000313" key="9">
    <source>
        <dbReference type="EMBL" id="NXA51657.1"/>
    </source>
</evidence>
<keyword evidence="10" id="KW-1185">Reference proteome</keyword>
<comment type="subcellular location">
    <subcellularLocation>
        <location evidence="1">Mitochondrion</location>
    </subcellularLocation>
</comment>
<evidence type="ECO:0000256" key="3">
    <source>
        <dbReference type="ARBA" id="ARBA00022980"/>
    </source>
</evidence>
<dbReference type="InterPro" id="IPR012678">
    <property type="entry name" value="Ribosomal_uL23/eL15/eS24_sf"/>
</dbReference>
<dbReference type="Gene3D" id="3.30.70.330">
    <property type="match status" value="1"/>
</dbReference>
<organism evidence="9 10">
    <name type="scientific">Nothocercus julius</name>
    <dbReference type="NCBI Taxonomy" id="2585813"/>
    <lineage>
        <taxon>Eukaryota</taxon>
        <taxon>Metazoa</taxon>
        <taxon>Chordata</taxon>
        <taxon>Craniata</taxon>
        <taxon>Vertebrata</taxon>
        <taxon>Euteleostomi</taxon>
        <taxon>Archelosauria</taxon>
        <taxon>Archosauria</taxon>
        <taxon>Dinosauria</taxon>
        <taxon>Saurischia</taxon>
        <taxon>Theropoda</taxon>
        <taxon>Coelurosauria</taxon>
        <taxon>Aves</taxon>
        <taxon>Palaeognathae</taxon>
        <taxon>Tinamiformes</taxon>
        <taxon>Tinamidae</taxon>
        <taxon>Nothocercus</taxon>
    </lineage>
</organism>
<evidence type="ECO:0000256" key="1">
    <source>
        <dbReference type="ARBA" id="ARBA00004173"/>
    </source>
</evidence>
<dbReference type="Pfam" id="PF00276">
    <property type="entry name" value="Ribosomal_L23"/>
    <property type="match status" value="1"/>
</dbReference>
<dbReference type="InterPro" id="IPR012677">
    <property type="entry name" value="Nucleotide-bd_a/b_plait_sf"/>
</dbReference>
<feature type="region of interest" description="Disordered" evidence="8">
    <location>
        <begin position="127"/>
        <end position="147"/>
    </location>
</feature>
<evidence type="ECO:0000313" key="10">
    <source>
        <dbReference type="Proteomes" id="UP000531559"/>
    </source>
</evidence>
<sequence>YPLFQLGGPQLRLFRPDFFMALVRPGVPQPEDTAQFRVSMEMTKLDIKNYLEKIYNVPVVAVRTRIQHGAHNRRNHKNQRIKKPDYKVAYVQLGQGQTFQFPNLFPEKEQTPEARSFDDFKKKYIEKEQQRQRGDPRRGGVPDWFGL</sequence>
<evidence type="ECO:0000256" key="4">
    <source>
        <dbReference type="ARBA" id="ARBA00023128"/>
    </source>
</evidence>
<keyword evidence="5" id="KW-0687">Ribonucleoprotein</keyword>
<protein>
    <recommendedName>
        <fullName evidence="6">Large ribosomal subunit protein uL23m</fullName>
    </recommendedName>
    <alternativeName>
        <fullName evidence="7">39S ribosomal protein L23, mitochondrial</fullName>
    </alternativeName>
</protein>
<dbReference type="FunFam" id="3.30.70.330:FF:000284">
    <property type="entry name" value="39S ribosomal protein L23, mitochondrial"/>
    <property type="match status" value="1"/>
</dbReference>
<gene>
    <name evidence="9" type="primary">Mrpl23</name>
    <name evidence="9" type="ORF">NOTJUL_R13672</name>
</gene>
<evidence type="ECO:0000256" key="6">
    <source>
        <dbReference type="ARBA" id="ARBA00039977"/>
    </source>
</evidence>